<dbReference type="PANTHER" id="PTHR13504:SF38">
    <property type="entry name" value="FIDO DOMAIN-CONTAINING PROTEIN"/>
    <property type="match status" value="1"/>
</dbReference>
<dbReference type="AlphaFoldDB" id="F8KUF6"/>
<evidence type="ECO:0000256" key="1">
    <source>
        <dbReference type="PIRSR" id="PIRSR640198-1"/>
    </source>
</evidence>
<gene>
    <name evidence="5" type="ordered locus">HBZC1_p0110</name>
</gene>
<name>F8KUF6_HELBC</name>
<dbReference type="GO" id="GO:0005524">
    <property type="term" value="F:ATP binding"/>
    <property type="evidence" value="ECO:0007669"/>
    <property type="project" value="UniProtKB-KW"/>
</dbReference>
<dbReference type="EMBL" id="FR871758">
    <property type="protein sequence ID" value="CCB80891.1"/>
    <property type="molecule type" value="Genomic_DNA"/>
</dbReference>
<keyword evidence="2" id="KW-0067">ATP-binding</keyword>
<evidence type="ECO:0000256" key="3">
    <source>
        <dbReference type="PIRSR" id="PIRSR640198-3"/>
    </source>
</evidence>
<dbReference type="KEGG" id="hbi:HBZC1_p0110"/>
<dbReference type="GeneID" id="64361230"/>
<dbReference type="HOGENOM" id="CLU_040460_3_2_7"/>
<dbReference type="InterPro" id="IPR003812">
    <property type="entry name" value="Fido"/>
</dbReference>
<dbReference type="SUPFAM" id="SSF140931">
    <property type="entry name" value="Fic-like"/>
    <property type="match status" value="1"/>
</dbReference>
<dbReference type="Pfam" id="PF02661">
    <property type="entry name" value="Fic"/>
    <property type="match status" value="1"/>
</dbReference>
<keyword evidence="5" id="KW-0614">Plasmid</keyword>
<proteinExistence type="predicted"/>
<dbReference type="InterPro" id="IPR040198">
    <property type="entry name" value="Fido_containing"/>
</dbReference>
<dbReference type="InterPro" id="IPR036597">
    <property type="entry name" value="Fido-like_dom_sf"/>
</dbReference>
<protein>
    <submittedName>
        <fullName evidence="5">Fic family protein</fullName>
    </submittedName>
</protein>
<evidence type="ECO:0000313" key="5">
    <source>
        <dbReference type="EMBL" id="CCB80891.1"/>
    </source>
</evidence>
<organism evidence="5 6">
    <name type="scientific">Helicobacter bizzozeronii (strain CIII-1)</name>
    <dbReference type="NCBI Taxonomy" id="1002804"/>
    <lineage>
        <taxon>Bacteria</taxon>
        <taxon>Pseudomonadati</taxon>
        <taxon>Campylobacterota</taxon>
        <taxon>Epsilonproteobacteria</taxon>
        <taxon>Campylobacterales</taxon>
        <taxon>Helicobacteraceae</taxon>
        <taxon>Helicobacter</taxon>
    </lineage>
</organism>
<dbReference type="Proteomes" id="UP000008387">
    <property type="component" value="Plasmid phbz1"/>
</dbReference>
<sequence length="234" mass="26430">MEHRLSDLSLLEREQLFRTLRIVLTHHSNAIEGLSLQLEETRVLLEKGLTASNKPLHEQLIVLGFASAYDVVVREASDRNKLLDTSLIKDLHYLLFKPALDVSPTLVAKPIGAYRTSEVMITGANFSPTIPALISQALKNLLFRLPSNHLTLAQIALFHAEYERIHPFIDGNGRTGRLIMAFQAIQNDLVPPLILDQQRTEYFALLEQCQTGSNCNHFAMFLKQCQCQSLELIE</sequence>
<dbReference type="PROSITE" id="PS51459">
    <property type="entry name" value="FIDO"/>
    <property type="match status" value="1"/>
</dbReference>
<feature type="binding site" evidence="2">
    <location>
        <begin position="170"/>
        <end position="177"/>
    </location>
    <ligand>
        <name>ATP</name>
        <dbReference type="ChEBI" id="CHEBI:30616"/>
    </ligand>
</feature>
<reference evidence="5 6" key="1">
    <citation type="journal article" date="2011" name="J. Bacteriol.">
        <title>Genome sequence of Helicobacter bizzozeronii strain CIII-1, an isolate from human gastric mucosa.</title>
        <authorList>
            <person name="Schott T."/>
            <person name="Rossi M."/>
            <person name="Hanninen M.L."/>
        </authorList>
    </citation>
    <scope>NUCLEOTIDE SEQUENCE [LARGE SCALE GENOMIC DNA]</scope>
    <source>
        <strain evidence="5 6">CIII-1</strain>
    </source>
</reference>
<evidence type="ECO:0000313" key="6">
    <source>
        <dbReference type="Proteomes" id="UP000008387"/>
    </source>
</evidence>
<geneLocation type="plasmid" evidence="5 6">
    <name>phbz1</name>
</geneLocation>
<dbReference type="PANTHER" id="PTHR13504">
    <property type="entry name" value="FIDO DOMAIN-CONTAINING PROTEIN DDB_G0283145"/>
    <property type="match status" value="1"/>
</dbReference>
<feature type="site" description="Important for autoinhibition of adenylyltransferase activity" evidence="3">
    <location>
        <position position="32"/>
    </location>
</feature>
<feature type="domain" description="Fido" evidence="4">
    <location>
        <begin position="83"/>
        <end position="224"/>
    </location>
</feature>
<dbReference type="eggNOG" id="COG3177">
    <property type="taxonomic scope" value="Bacteria"/>
</dbReference>
<evidence type="ECO:0000259" key="4">
    <source>
        <dbReference type="PROSITE" id="PS51459"/>
    </source>
</evidence>
<accession>F8KUF6</accession>
<dbReference type="Gene3D" id="1.10.3290.10">
    <property type="entry name" value="Fido-like domain"/>
    <property type="match status" value="1"/>
</dbReference>
<keyword evidence="6" id="KW-1185">Reference proteome</keyword>
<dbReference type="RefSeq" id="WP_013881998.1">
    <property type="nucleotide sequence ID" value="NC_015670.1"/>
</dbReference>
<feature type="active site" evidence="1">
    <location>
        <position position="166"/>
    </location>
</feature>
<evidence type="ECO:0000256" key="2">
    <source>
        <dbReference type="PIRSR" id="PIRSR640198-2"/>
    </source>
</evidence>
<keyword evidence="2" id="KW-0547">Nucleotide-binding</keyword>